<evidence type="ECO:0000256" key="2">
    <source>
        <dbReference type="ARBA" id="ARBA00022692"/>
    </source>
</evidence>
<dbReference type="RefSeq" id="WP_301167758.1">
    <property type="nucleotide sequence ID" value="NZ_JAUHTR010000014.1"/>
</dbReference>
<dbReference type="InterPro" id="IPR011527">
    <property type="entry name" value="ABC1_TM_dom"/>
</dbReference>
<dbReference type="PANTHER" id="PTHR24221:SF654">
    <property type="entry name" value="ATP-BINDING CASSETTE SUB-FAMILY B MEMBER 6"/>
    <property type="match status" value="1"/>
</dbReference>
<name>A0ABT8I145_9BACL</name>
<dbReference type="InterPro" id="IPR027417">
    <property type="entry name" value="P-loop_NTPase"/>
</dbReference>
<evidence type="ECO:0000259" key="8">
    <source>
        <dbReference type="PROSITE" id="PS50893"/>
    </source>
</evidence>
<dbReference type="SMART" id="SM00382">
    <property type="entry name" value="AAA"/>
    <property type="match status" value="1"/>
</dbReference>
<evidence type="ECO:0000256" key="5">
    <source>
        <dbReference type="ARBA" id="ARBA00022989"/>
    </source>
</evidence>
<reference evidence="10" key="1">
    <citation type="submission" date="2023-07" db="EMBL/GenBank/DDBJ databases">
        <title>Fictibacillus sp. isolated from freshwater pond.</title>
        <authorList>
            <person name="Kirdat K."/>
            <person name="Bhat A."/>
            <person name="Mourya A."/>
            <person name="Yadav A."/>
        </authorList>
    </citation>
    <scope>NUCLEOTIDE SEQUENCE</scope>
    <source>
        <strain evidence="10">NE201</strain>
    </source>
</reference>
<gene>
    <name evidence="10" type="ORF">QYB97_19825</name>
</gene>
<feature type="transmembrane region" description="Helical" evidence="7">
    <location>
        <begin position="70"/>
        <end position="91"/>
    </location>
</feature>
<feature type="transmembrane region" description="Helical" evidence="7">
    <location>
        <begin position="134"/>
        <end position="153"/>
    </location>
</feature>
<feature type="transmembrane region" description="Helical" evidence="7">
    <location>
        <begin position="262"/>
        <end position="280"/>
    </location>
</feature>
<evidence type="ECO:0000256" key="7">
    <source>
        <dbReference type="SAM" id="Phobius"/>
    </source>
</evidence>
<dbReference type="Proteomes" id="UP001172721">
    <property type="component" value="Unassembled WGS sequence"/>
</dbReference>
<dbReference type="GO" id="GO:0005524">
    <property type="term" value="F:ATP binding"/>
    <property type="evidence" value="ECO:0007669"/>
    <property type="project" value="UniProtKB-KW"/>
</dbReference>
<keyword evidence="5 7" id="KW-1133">Transmembrane helix</keyword>
<dbReference type="Pfam" id="PF00005">
    <property type="entry name" value="ABC_tran"/>
    <property type="match status" value="1"/>
</dbReference>
<dbReference type="Gene3D" id="1.20.1560.10">
    <property type="entry name" value="ABC transporter type 1, transmembrane domain"/>
    <property type="match status" value="1"/>
</dbReference>
<keyword evidence="4 10" id="KW-0067">ATP-binding</keyword>
<dbReference type="InterPro" id="IPR003593">
    <property type="entry name" value="AAA+_ATPase"/>
</dbReference>
<evidence type="ECO:0000313" key="11">
    <source>
        <dbReference type="Proteomes" id="UP001172721"/>
    </source>
</evidence>
<evidence type="ECO:0000259" key="9">
    <source>
        <dbReference type="PROSITE" id="PS50929"/>
    </source>
</evidence>
<dbReference type="InterPro" id="IPR017871">
    <property type="entry name" value="ABC_transporter-like_CS"/>
</dbReference>
<dbReference type="PANTHER" id="PTHR24221">
    <property type="entry name" value="ATP-BINDING CASSETTE SUB-FAMILY B"/>
    <property type="match status" value="1"/>
</dbReference>
<sequence length="595" mass="66838">MKEVIKFMKRFYIYCGKVWYINLAGMVLVSVLEGMGIFLLVPLLSVSGILKSSGSSFLMQYLPSFDDYSVKAILPIVLGIYVLVVVLQNIIQRKLSIFTISMHQGFIQEVRIKLYESLLYSNWNLFITKRKSDLINLLTIELARVNAGVGLFMQLLTSLIFTAIQIGIAFCLSPNITAFVLLSGLILAFFSRKFIKRSKLLGNKTSQLAQHYFAGITDQLNGIKDIKVNNLETSRLQWLTRLNDGMVQEQIDYARLKSDSQLFYKGASAILIAVFIYLSVNLFQGQAGQLLIILLIFSKLWPRFTGIQSSFEQLASYIPSFVNIHSLEEETKLAQESEAREMESERLELVNEIECRDVTFRYNQKEYHYALEDINLSIPANRMTAIVGKSGGGKSTLIDILTGLNQPEQGDVLIDGHRLSGENVKALRQSISYVPQDPFLFNESIRDNLLIVHPDASEEDIWGALEFSACAEFVRKLPNGLDTQIGDRGVKLSGGERQRLVLARAILKKPSILIMDEATSSLDTENESKIQMALERIKGSMTIIVIAHRLSTIRNADQVVVLEKGRIVQKGGFKQLAEGKGMFQHLLSKQIGNLS</sequence>
<evidence type="ECO:0000256" key="1">
    <source>
        <dbReference type="ARBA" id="ARBA00004651"/>
    </source>
</evidence>
<dbReference type="InterPro" id="IPR003439">
    <property type="entry name" value="ABC_transporter-like_ATP-bd"/>
</dbReference>
<dbReference type="InterPro" id="IPR039421">
    <property type="entry name" value="Type_1_exporter"/>
</dbReference>
<evidence type="ECO:0000256" key="3">
    <source>
        <dbReference type="ARBA" id="ARBA00022741"/>
    </source>
</evidence>
<dbReference type="PROSITE" id="PS50929">
    <property type="entry name" value="ABC_TM1F"/>
    <property type="match status" value="1"/>
</dbReference>
<organism evidence="10 11">
    <name type="scientific">Fictibacillus fluitans</name>
    <dbReference type="NCBI Taxonomy" id="3058422"/>
    <lineage>
        <taxon>Bacteria</taxon>
        <taxon>Bacillati</taxon>
        <taxon>Bacillota</taxon>
        <taxon>Bacilli</taxon>
        <taxon>Bacillales</taxon>
        <taxon>Fictibacillaceae</taxon>
        <taxon>Fictibacillus</taxon>
    </lineage>
</organism>
<evidence type="ECO:0000256" key="4">
    <source>
        <dbReference type="ARBA" id="ARBA00022840"/>
    </source>
</evidence>
<accession>A0ABT8I145</accession>
<protein>
    <submittedName>
        <fullName evidence="10">ABC transporter ATP-binding protein</fullName>
    </submittedName>
</protein>
<keyword evidence="3" id="KW-0547">Nucleotide-binding</keyword>
<feature type="transmembrane region" description="Helical" evidence="7">
    <location>
        <begin position="20"/>
        <end position="50"/>
    </location>
</feature>
<proteinExistence type="predicted"/>
<dbReference type="PROSITE" id="PS00211">
    <property type="entry name" value="ABC_TRANSPORTER_1"/>
    <property type="match status" value="1"/>
</dbReference>
<dbReference type="EMBL" id="JAUHTR010000014">
    <property type="protein sequence ID" value="MDN4526740.1"/>
    <property type="molecule type" value="Genomic_DNA"/>
</dbReference>
<dbReference type="SUPFAM" id="SSF52540">
    <property type="entry name" value="P-loop containing nucleoside triphosphate hydrolases"/>
    <property type="match status" value="1"/>
</dbReference>
<comment type="caution">
    <text evidence="10">The sequence shown here is derived from an EMBL/GenBank/DDBJ whole genome shotgun (WGS) entry which is preliminary data.</text>
</comment>
<dbReference type="Gene3D" id="3.40.50.300">
    <property type="entry name" value="P-loop containing nucleotide triphosphate hydrolases"/>
    <property type="match status" value="1"/>
</dbReference>
<dbReference type="InterPro" id="IPR036640">
    <property type="entry name" value="ABC1_TM_sf"/>
</dbReference>
<dbReference type="PROSITE" id="PS50893">
    <property type="entry name" value="ABC_TRANSPORTER_2"/>
    <property type="match status" value="1"/>
</dbReference>
<dbReference type="Pfam" id="PF00664">
    <property type="entry name" value="ABC_membrane"/>
    <property type="match status" value="1"/>
</dbReference>
<feature type="domain" description="ABC transporter" evidence="8">
    <location>
        <begin position="353"/>
        <end position="589"/>
    </location>
</feature>
<comment type="subcellular location">
    <subcellularLocation>
        <location evidence="1">Cell membrane</location>
        <topology evidence="1">Multi-pass membrane protein</topology>
    </subcellularLocation>
</comment>
<keyword evidence="2 7" id="KW-0812">Transmembrane</keyword>
<evidence type="ECO:0000313" key="10">
    <source>
        <dbReference type="EMBL" id="MDN4526740.1"/>
    </source>
</evidence>
<keyword evidence="6 7" id="KW-0472">Membrane</keyword>
<dbReference type="SUPFAM" id="SSF90123">
    <property type="entry name" value="ABC transporter transmembrane region"/>
    <property type="match status" value="1"/>
</dbReference>
<feature type="domain" description="ABC transmembrane type-1" evidence="9">
    <location>
        <begin position="23"/>
        <end position="316"/>
    </location>
</feature>
<keyword evidence="11" id="KW-1185">Reference proteome</keyword>
<feature type="transmembrane region" description="Helical" evidence="7">
    <location>
        <begin position="159"/>
        <end position="190"/>
    </location>
</feature>
<evidence type="ECO:0000256" key="6">
    <source>
        <dbReference type="ARBA" id="ARBA00023136"/>
    </source>
</evidence>